<accession>A0A091B053</accession>
<dbReference type="PANTHER" id="PTHR23416">
    <property type="entry name" value="SIALIC ACID SYNTHASE-RELATED"/>
    <property type="match status" value="1"/>
</dbReference>
<dbReference type="PANTHER" id="PTHR23416:SF23">
    <property type="entry name" value="ACETYLTRANSFERASE C18B11.09C-RELATED"/>
    <property type="match status" value="1"/>
</dbReference>
<comment type="caution">
    <text evidence="3">The sequence shown here is derived from an EMBL/GenBank/DDBJ whole genome shotgun (WGS) entry which is preliminary data.</text>
</comment>
<evidence type="ECO:0008006" key="5">
    <source>
        <dbReference type="Google" id="ProtNLM"/>
    </source>
</evidence>
<dbReference type="GO" id="GO:0005829">
    <property type="term" value="C:cytosol"/>
    <property type="evidence" value="ECO:0007669"/>
    <property type="project" value="TreeGrafter"/>
</dbReference>
<name>A0A091B053_9GAMM</name>
<comment type="similarity">
    <text evidence="1">Belongs to the transferase hexapeptide repeat family.</text>
</comment>
<dbReference type="InterPro" id="IPR001451">
    <property type="entry name" value="Hexapep"/>
</dbReference>
<dbReference type="GO" id="GO:0008374">
    <property type="term" value="F:O-acyltransferase activity"/>
    <property type="evidence" value="ECO:0007669"/>
    <property type="project" value="TreeGrafter"/>
</dbReference>
<gene>
    <name evidence="3" type="ORF">N789_03400</name>
</gene>
<proteinExistence type="inferred from homology"/>
<dbReference type="EMBL" id="AVCI01000001">
    <property type="protein sequence ID" value="KFN45081.1"/>
    <property type="molecule type" value="Genomic_DNA"/>
</dbReference>
<dbReference type="eggNOG" id="COG0110">
    <property type="taxonomic scope" value="Bacteria"/>
</dbReference>
<reference evidence="3 4" key="1">
    <citation type="submission" date="2013-09" db="EMBL/GenBank/DDBJ databases">
        <title>Genome sequencing of Arenimonas oryziterrae.</title>
        <authorList>
            <person name="Chen F."/>
            <person name="Wang G."/>
        </authorList>
    </citation>
    <scope>NUCLEOTIDE SEQUENCE [LARGE SCALE GENOMIC DNA]</scope>
    <source>
        <strain evidence="3 4">YC6267</strain>
    </source>
</reference>
<dbReference type="Pfam" id="PF00132">
    <property type="entry name" value="Hexapep"/>
    <property type="match status" value="1"/>
</dbReference>
<evidence type="ECO:0000256" key="2">
    <source>
        <dbReference type="ARBA" id="ARBA00022679"/>
    </source>
</evidence>
<dbReference type="Proteomes" id="UP000029385">
    <property type="component" value="Unassembled WGS sequence"/>
</dbReference>
<evidence type="ECO:0000313" key="4">
    <source>
        <dbReference type="Proteomes" id="UP000029385"/>
    </source>
</evidence>
<dbReference type="STRING" id="1121015.GCA_000420545_01625"/>
<dbReference type="AlphaFoldDB" id="A0A091B053"/>
<dbReference type="PATRIC" id="fig|1121015.4.peg.671"/>
<sequence length="225" mass="24192">MFLYRNLFKYRIEPGVRIGMSIIRVDDCFIGAGTRIGHFNYISSIKRLHIGSNAIIGVFNILLGGESVEIGDEAQIGRFNEINSIINPVSTGGSDPRLIVGKGAVITAWHKIDYTDRIIIGDSTIIAGRHSCLWTHNRQQVMPIEIGRNCYVGSGVQMVPGSTLGSYCVVGLGAVITKKFDADSSLIAGVPARVVKPLDEAARTLVEFPTRPDLAGVAGASDLHG</sequence>
<protein>
    <recommendedName>
        <fullName evidence="5">Transferase</fullName>
    </recommendedName>
</protein>
<evidence type="ECO:0000313" key="3">
    <source>
        <dbReference type="EMBL" id="KFN45081.1"/>
    </source>
</evidence>
<keyword evidence="4" id="KW-1185">Reference proteome</keyword>
<dbReference type="Gene3D" id="2.160.10.10">
    <property type="entry name" value="Hexapeptide repeat proteins"/>
    <property type="match status" value="1"/>
</dbReference>
<keyword evidence="2" id="KW-0808">Transferase</keyword>
<evidence type="ECO:0000256" key="1">
    <source>
        <dbReference type="ARBA" id="ARBA00007274"/>
    </source>
</evidence>
<organism evidence="3 4">
    <name type="scientific">Arenimonas oryziterrae DSM 21050 = YC6267</name>
    <dbReference type="NCBI Taxonomy" id="1121015"/>
    <lineage>
        <taxon>Bacteria</taxon>
        <taxon>Pseudomonadati</taxon>
        <taxon>Pseudomonadota</taxon>
        <taxon>Gammaproteobacteria</taxon>
        <taxon>Lysobacterales</taxon>
        <taxon>Lysobacteraceae</taxon>
        <taxon>Arenimonas</taxon>
    </lineage>
</organism>
<dbReference type="InterPro" id="IPR011004">
    <property type="entry name" value="Trimer_LpxA-like_sf"/>
</dbReference>
<dbReference type="SUPFAM" id="SSF51161">
    <property type="entry name" value="Trimeric LpxA-like enzymes"/>
    <property type="match status" value="1"/>
</dbReference>
<dbReference type="InterPro" id="IPR051159">
    <property type="entry name" value="Hexapeptide_acetyltransf"/>
</dbReference>